<sequence length="264" mass="30556">MLSFEELQSRGGVIVSLPRLQNRYEITKVRLEAAGFQGLTMFKGVDGFNDDMTSLLKKYELEDRLSLEIADQKGKVGCTLSHILTWQKIVDEKLPYLLIFEDDALPHPEFRDLAPLWWAETPAEFDVVLLGNQMNPDDARVKRQTKIVKSPSFCLHAYIVTYKGAVKLLELLKVTTVMQMNDLQMRDWMITDSVDYYCWNGTFLPDKGHPTFKYKRGMDVESVIQANPVMISERRDTGLVYQDFMLQHTLLRPTPFYNVVLYDD</sequence>
<proteinExistence type="predicted"/>
<accession>A0A6C0BDH7</accession>
<dbReference type="CDD" id="cd06532">
    <property type="entry name" value="Glyco_transf_25"/>
    <property type="match status" value="1"/>
</dbReference>
<feature type="domain" description="Glycosyl transferase family 25" evidence="1">
    <location>
        <begin position="14"/>
        <end position="176"/>
    </location>
</feature>
<dbReference type="Pfam" id="PF01755">
    <property type="entry name" value="Glyco_transf_25"/>
    <property type="match status" value="1"/>
</dbReference>
<dbReference type="AlphaFoldDB" id="A0A6C0BDH7"/>
<evidence type="ECO:0000259" key="1">
    <source>
        <dbReference type="Pfam" id="PF01755"/>
    </source>
</evidence>
<evidence type="ECO:0000313" key="2">
    <source>
        <dbReference type="EMBL" id="QHS89538.1"/>
    </source>
</evidence>
<dbReference type="InterPro" id="IPR002654">
    <property type="entry name" value="Glyco_trans_25"/>
</dbReference>
<organism evidence="2">
    <name type="scientific">viral metagenome</name>
    <dbReference type="NCBI Taxonomy" id="1070528"/>
    <lineage>
        <taxon>unclassified sequences</taxon>
        <taxon>metagenomes</taxon>
        <taxon>organismal metagenomes</taxon>
    </lineage>
</organism>
<dbReference type="EMBL" id="MN739112">
    <property type="protein sequence ID" value="QHS89538.1"/>
    <property type="molecule type" value="Genomic_DNA"/>
</dbReference>
<name>A0A6C0BDH7_9ZZZZ</name>
<protein>
    <recommendedName>
        <fullName evidence="1">Glycosyl transferase family 25 domain-containing protein</fullName>
    </recommendedName>
</protein>
<reference evidence="2" key="1">
    <citation type="journal article" date="2020" name="Nature">
        <title>Giant virus diversity and host interactions through global metagenomics.</title>
        <authorList>
            <person name="Schulz F."/>
            <person name="Roux S."/>
            <person name="Paez-Espino D."/>
            <person name="Jungbluth S."/>
            <person name="Walsh D.A."/>
            <person name="Denef V.J."/>
            <person name="McMahon K.D."/>
            <person name="Konstantinidis K.T."/>
            <person name="Eloe-Fadrosh E.A."/>
            <person name="Kyrpides N.C."/>
            <person name="Woyke T."/>
        </authorList>
    </citation>
    <scope>NUCLEOTIDE SEQUENCE</scope>
    <source>
        <strain evidence="2">GVMAG-M-3300010158-60</strain>
    </source>
</reference>